<dbReference type="PANTHER" id="PTHR31609:SF1">
    <property type="entry name" value="CARBOHYDRATE DEACETYLASE"/>
    <property type="match status" value="1"/>
</dbReference>
<dbReference type="PANTHER" id="PTHR31609">
    <property type="entry name" value="YDJC DEACETYLASE FAMILY MEMBER"/>
    <property type="match status" value="1"/>
</dbReference>
<dbReference type="NCBIfam" id="NF002559">
    <property type="entry name" value="PRK02134.1"/>
    <property type="match status" value="1"/>
</dbReference>
<dbReference type="InterPro" id="IPR011330">
    <property type="entry name" value="Glyco_hydro/deAcase_b/a-brl"/>
</dbReference>
<dbReference type="RefSeq" id="WP_390355194.1">
    <property type="nucleotide sequence ID" value="NZ_JBHUIZ010000006.1"/>
</dbReference>
<dbReference type="EMBL" id="JAWDIP010000003">
    <property type="protein sequence ID" value="MDY0394179.1"/>
    <property type="molecule type" value="Genomic_DNA"/>
</dbReference>
<keyword evidence="5" id="KW-0119">Carbohydrate metabolism</keyword>
<evidence type="ECO:0000256" key="5">
    <source>
        <dbReference type="ARBA" id="ARBA00023277"/>
    </source>
</evidence>
<sequence length="232" mass="26072">MRVLFNADDFGLTRGVTDGIIQAHVDGLVSSATLMMNGKAVNYAVTQAKRHPSLDVGVHLVLTWGKPLSDDVAELLDNDGCFKFKNTYAEMPAPNTEQVEKEWRAQLEAFLATGLPLHHIDSHHHVHGWEPLKDVVVLLAKEYQVPVRYVDSLKDHPDICLTESLFLDFYDDGVREDIFKRLLQVKTSSVEVMTHPAIVDDALREVSSYTDKRQEELRLLTSLPIPAGVELM</sequence>
<dbReference type="SUPFAM" id="SSF88713">
    <property type="entry name" value="Glycoside hydrolase/deacetylase"/>
    <property type="match status" value="1"/>
</dbReference>
<accession>A0ABU5C6I9</accession>
<evidence type="ECO:0000313" key="6">
    <source>
        <dbReference type="EMBL" id="MDY0394179.1"/>
    </source>
</evidence>
<dbReference type="CDD" id="cd10803">
    <property type="entry name" value="YdjC_EF3048_like"/>
    <property type="match status" value="1"/>
</dbReference>
<dbReference type="InterPro" id="IPR022948">
    <property type="entry name" value="COD_ChbG_bac"/>
</dbReference>
<evidence type="ECO:0000256" key="3">
    <source>
        <dbReference type="ARBA" id="ARBA00022801"/>
    </source>
</evidence>
<reference evidence="6 7" key="1">
    <citation type="submission" date="2023-10" db="EMBL/GenBank/DDBJ databases">
        <title>Virgibacillus halophilus 5B73C genome.</title>
        <authorList>
            <person name="Miliotis G."/>
            <person name="Sengupta P."/>
            <person name="Hameed A."/>
            <person name="Chuvochina M."/>
            <person name="Mcdonagh F."/>
            <person name="Simpson A.C."/>
            <person name="Singh N.K."/>
            <person name="Rekha P.D."/>
            <person name="Raman K."/>
            <person name="Hugenholtz P."/>
            <person name="Venkateswaran K."/>
        </authorList>
    </citation>
    <scope>NUCLEOTIDE SEQUENCE [LARGE SCALE GENOMIC DNA]</scope>
    <source>
        <strain evidence="6 7">5B73C</strain>
    </source>
</reference>
<dbReference type="Proteomes" id="UP001281447">
    <property type="component" value="Unassembled WGS sequence"/>
</dbReference>
<dbReference type="Pfam" id="PF04794">
    <property type="entry name" value="YdjC"/>
    <property type="match status" value="1"/>
</dbReference>
<protein>
    <submittedName>
        <fullName evidence="6">Chitin disaccharide deacetylase</fullName>
        <ecNumber evidence="6">3.5.1.105</ecNumber>
    </submittedName>
</protein>
<keyword evidence="7" id="KW-1185">Reference proteome</keyword>
<dbReference type="Gene3D" id="3.20.20.370">
    <property type="entry name" value="Glycoside hydrolase/deacetylase"/>
    <property type="match status" value="1"/>
</dbReference>
<dbReference type="EC" id="3.5.1.105" evidence="6"/>
<organism evidence="6 7">
    <name type="scientific">Tigheibacillus halophilus</name>
    <dbReference type="NCBI Taxonomy" id="361280"/>
    <lineage>
        <taxon>Bacteria</taxon>
        <taxon>Bacillati</taxon>
        <taxon>Bacillota</taxon>
        <taxon>Bacilli</taxon>
        <taxon>Bacillales</taxon>
        <taxon>Bacillaceae</taxon>
        <taxon>Tigheibacillus</taxon>
    </lineage>
</organism>
<keyword evidence="2" id="KW-0479">Metal-binding</keyword>
<comment type="cofactor">
    <cofactor evidence="1">
        <name>Mg(2+)</name>
        <dbReference type="ChEBI" id="CHEBI:18420"/>
    </cofactor>
</comment>
<name>A0ABU5C6I9_9BACI</name>
<keyword evidence="3 6" id="KW-0378">Hydrolase</keyword>
<evidence type="ECO:0000256" key="4">
    <source>
        <dbReference type="ARBA" id="ARBA00022842"/>
    </source>
</evidence>
<evidence type="ECO:0000256" key="2">
    <source>
        <dbReference type="ARBA" id="ARBA00022723"/>
    </source>
</evidence>
<dbReference type="GO" id="GO:0036311">
    <property type="term" value="F:chitin disaccharide deacetylase activity"/>
    <property type="evidence" value="ECO:0007669"/>
    <property type="project" value="UniProtKB-EC"/>
</dbReference>
<dbReference type="InterPro" id="IPR006879">
    <property type="entry name" value="YdjC-like"/>
</dbReference>
<gene>
    <name evidence="6" type="primary">chbG</name>
    <name evidence="6" type="ORF">RWE15_06375</name>
</gene>
<proteinExistence type="predicted"/>
<keyword evidence="4" id="KW-0460">Magnesium</keyword>
<comment type="caution">
    <text evidence="6">The sequence shown here is derived from an EMBL/GenBank/DDBJ whole genome shotgun (WGS) entry which is preliminary data.</text>
</comment>
<evidence type="ECO:0000256" key="1">
    <source>
        <dbReference type="ARBA" id="ARBA00001946"/>
    </source>
</evidence>
<evidence type="ECO:0000313" key="7">
    <source>
        <dbReference type="Proteomes" id="UP001281447"/>
    </source>
</evidence>